<sequence>MPDRTPERNRYAWANLERPLHTSFWFGVAAGILVAGLIVVGIVGEHIDPDPGYAVVPRVAAFVALIAMTIMYVILLVSNAALRLIERQD</sequence>
<name>A0A7Z0IQR8_9ACTN</name>
<feature type="transmembrane region" description="Helical" evidence="1">
    <location>
        <begin position="24"/>
        <end position="47"/>
    </location>
</feature>
<dbReference type="EMBL" id="JACBZR010000001">
    <property type="protein sequence ID" value="NYI75952.1"/>
    <property type="molecule type" value="Genomic_DNA"/>
</dbReference>
<protein>
    <submittedName>
        <fullName evidence="2">Cytochrome b561</fullName>
    </submittedName>
</protein>
<keyword evidence="3" id="KW-1185">Reference proteome</keyword>
<evidence type="ECO:0000256" key="1">
    <source>
        <dbReference type="SAM" id="Phobius"/>
    </source>
</evidence>
<gene>
    <name evidence="2" type="ORF">BJ988_000600</name>
</gene>
<accession>A0A7Z0IQR8</accession>
<dbReference type="Proteomes" id="UP000564496">
    <property type="component" value="Unassembled WGS sequence"/>
</dbReference>
<evidence type="ECO:0000313" key="3">
    <source>
        <dbReference type="Proteomes" id="UP000564496"/>
    </source>
</evidence>
<organism evidence="2 3">
    <name type="scientific">Nocardioides panzhihuensis</name>
    <dbReference type="NCBI Taxonomy" id="860243"/>
    <lineage>
        <taxon>Bacteria</taxon>
        <taxon>Bacillati</taxon>
        <taxon>Actinomycetota</taxon>
        <taxon>Actinomycetes</taxon>
        <taxon>Propionibacteriales</taxon>
        <taxon>Nocardioidaceae</taxon>
        <taxon>Nocardioides</taxon>
    </lineage>
</organism>
<comment type="caution">
    <text evidence="2">The sequence shown here is derived from an EMBL/GenBank/DDBJ whole genome shotgun (WGS) entry which is preliminary data.</text>
</comment>
<dbReference type="RefSeq" id="WP_179656627.1">
    <property type="nucleotide sequence ID" value="NZ_JACBZR010000001.1"/>
</dbReference>
<dbReference type="AlphaFoldDB" id="A0A7Z0IQR8"/>
<feature type="transmembrane region" description="Helical" evidence="1">
    <location>
        <begin position="59"/>
        <end position="82"/>
    </location>
</feature>
<keyword evidence="1" id="KW-0472">Membrane</keyword>
<proteinExistence type="predicted"/>
<keyword evidence="1" id="KW-1133">Transmembrane helix</keyword>
<evidence type="ECO:0000313" key="2">
    <source>
        <dbReference type="EMBL" id="NYI75952.1"/>
    </source>
</evidence>
<reference evidence="2 3" key="1">
    <citation type="submission" date="2020-07" db="EMBL/GenBank/DDBJ databases">
        <title>Sequencing the genomes of 1000 actinobacteria strains.</title>
        <authorList>
            <person name="Klenk H.-P."/>
        </authorList>
    </citation>
    <scope>NUCLEOTIDE SEQUENCE [LARGE SCALE GENOMIC DNA]</scope>
    <source>
        <strain evidence="2 3">DSM 26487</strain>
    </source>
</reference>
<keyword evidence="1" id="KW-0812">Transmembrane</keyword>